<dbReference type="Proteomes" id="UP000324800">
    <property type="component" value="Unassembled WGS sequence"/>
</dbReference>
<dbReference type="Gene3D" id="3.30.1240.10">
    <property type="match status" value="1"/>
</dbReference>
<proteinExistence type="predicted"/>
<evidence type="ECO:0000313" key="1">
    <source>
        <dbReference type="EMBL" id="KAA6380532.1"/>
    </source>
</evidence>
<dbReference type="Gene3D" id="3.40.50.1000">
    <property type="entry name" value="HAD superfamily/HAD-like"/>
    <property type="match status" value="1"/>
</dbReference>
<dbReference type="InterPro" id="IPR036412">
    <property type="entry name" value="HAD-like_sf"/>
</dbReference>
<reference evidence="1 2" key="1">
    <citation type="submission" date="2019-03" db="EMBL/GenBank/DDBJ databases">
        <title>Single cell metagenomics reveals metabolic interactions within the superorganism composed of flagellate Streblomastix strix and complex community of Bacteroidetes bacteria on its surface.</title>
        <authorList>
            <person name="Treitli S.C."/>
            <person name="Kolisko M."/>
            <person name="Husnik F."/>
            <person name="Keeling P."/>
            <person name="Hampl V."/>
        </authorList>
    </citation>
    <scope>NUCLEOTIDE SEQUENCE [LARGE SCALE GENOMIC DNA]</scope>
    <source>
        <strain evidence="1">ST1C</strain>
    </source>
</reference>
<dbReference type="SUPFAM" id="SSF56784">
    <property type="entry name" value="HAD-like"/>
    <property type="match status" value="1"/>
</dbReference>
<name>A0A5J4VDL1_9EUKA</name>
<dbReference type="InterPro" id="IPR006379">
    <property type="entry name" value="HAD-SF_hydro_IIB"/>
</dbReference>
<organism evidence="1 2">
    <name type="scientific">Streblomastix strix</name>
    <dbReference type="NCBI Taxonomy" id="222440"/>
    <lineage>
        <taxon>Eukaryota</taxon>
        <taxon>Metamonada</taxon>
        <taxon>Preaxostyla</taxon>
        <taxon>Oxymonadida</taxon>
        <taxon>Streblomastigidae</taxon>
        <taxon>Streblomastix</taxon>
    </lineage>
</organism>
<protein>
    <submittedName>
        <fullName evidence="1">Uncharacterized protein</fullName>
    </submittedName>
</protein>
<gene>
    <name evidence="1" type="ORF">EZS28_023941</name>
</gene>
<dbReference type="OrthoDB" id="27226at2759"/>
<sequence>MTLPRVLATDLDGTLLRSDMTIDINFLEPIIRQLQDEKFVNVVLISGRSCLSVAQIAQSIGLSRPGTQSCYIVGSRGCEILRLQTMTLVKSQSLRVDSINEVIEFCQENDISFRSIPNEHQDQFCKDQNLQSKRLSIDEIKTHCHQNPPSKIFLSCDIQTMEQKLIPFAKQHTLKFSSTSWVSFNKNVIELYPTSKTSTENKLLSEDSEESIADKGSALRWLCKNQFHCTMNDVCAIGDGENDREMLEQAGLSYAPANATVEAKQAAKVILPWTNDQNCVGKMIKLNFHTIESI</sequence>
<comment type="caution">
    <text evidence="1">The sequence shown here is derived from an EMBL/GenBank/DDBJ whole genome shotgun (WGS) entry which is preliminary data.</text>
</comment>
<dbReference type="EMBL" id="SNRW01007843">
    <property type="protein sequence ID" value="KAA6380532.1"/>
    <property type="molecule type" value="Genomic_DNA"/>
</dbReference>
<dbReference type="GO" id="GO:0016791">
    <property type="term" value="F:phosphatase activity"/>
    <property type="evidence" value="ECO:0007669"/>
    <property type="project" value="TreeGrafter"/>
</dbReference>
<dbReference type="PANTHER" id="PTHR10000">
    <property type="entry name" value="PHOSPHOSERINE PHOSPHATASE"/>
    <property type="match status" value="1"/>
</dbReference>
<dbReference type="InterPro" id="IPR023214">
    <property type="entry name" value="HAD_sf"/>
</dbReference>
<dbReference type="Pfam" id="PF08282">
    <property type="entry name" value="Hydrolase_3"/>
    <property type="match status" value="1"/>
</dbReference>
<dbReference type="PROSITE" id="PS01229">
    <property type="entry name" value="COF_2"/>
    <property type="match status" value="1"/>
</dbReference>
<dbReference type="AlphaFoldDB" id="A0A5J4VDL1"/>
<accession>A0A5J4VDL1</accession>
<evidence type="ECO:0000313" key="2">
    <source>
        <dbReference type="Proteomes" id="UP000324800"/>
    </source>
</evidence>
<dbReference type="GO" id="GO:0005829">
    <property type="term" value="C:cytosol"/>
    <property type="evidence" value="ECO:0007669"/>
    <property type="project" value="TreeGrafter"/>
</dbReference>
<dbReference type="NCBIfam" id="TIGR01484">
    <property type="entry name" value="HAD-SF-IIB"/>
    <property type="match status" value="1"/>
</dbReference>
<dbReference type="PANTHER" id="PTHR10000:SF8">
    <property type="entry name" value="HAD SUPERFAMILY HYDROLASE-LIKE, TYPE 3"/>
    <property type="match status" value="1"/>
</dbReference>
<dbReference type="GO" id="GO:0000287">
    <property type="term" value="F:magnesium ion binding"/>
    <property type="evidence" value="ECO:0007669"/>
    <property type="project" value="TreeGrafter"/>
</dbReference>
<dbReference type="PRINTS" id="PR00119">
    <property type="entry name" value="CATATPASE"/>
</dbReference>